<keyword evidence="5" id="KW-0411">Iron-sulfur</keyword>
<protein>
    <recommendedName>
        <fullName evidence="6">Rieske domain-containing protein</fullName>
    </recommendedName>
</protein>
<dbReference type="Gene3D" id="2.102.10.10">
    <property type="entry name" value="Rieske [2Fe-2S] iron-sulphur domain"/>
    <property type="match status" value="1"/>
</dbReference>
<keyword evidence="3" id="KW-0560">Oxidoreductase</keyword>
<evidence type="ECO:0000256" key="1">
    <source>
        <dbReference type="ARBA" id="ARBA00022714"/>
    </source>
</evidence>
<dbReference type="PROSITE" id="PS51296">
    <property type="entry name" value="RIESKE"/>
    <property type="match status" value="1"/>
</dbReference>
<name>A0A1K0GIK9_9ACTN</name>
<evidence type="ECO:0000259" key="6">
    <source>
        <dbReference type="PROSITE" id="PS51296"/>
    </source>
</evidence>
<sequence>MTVQSELAGMRTDRGLNLAASWYVALPSNRLRRTPKAITLFGRRLVAWRDGSGRPSVMARACPHLGASLADGKVVDGTMRCAFHHWRFTGDVVCMAVPGADRIPRGVLQPCGRLLAYRQRWRRRDDGVAPGHVGLVPFHEDNALLGGQGAQAVHRHRSVAGDLSGDKRLIRSAGPAAAHPD</sequence>
<dbReference type="EMBL" id="MEIA01000242">
    <property type="protein sequence ID" value="OJF12086.1"/>
    <property type="molecule type" value="Genomic_DNA"/>
</dbReference>
<dbReference type="GO" id="GO:0046872">
    <property type="term" value="F:metal ion binding"/>
    <property type="evidence" value="ECO:0007669"/>
    <property type="project" value="UniProtKB-KW"/>
</dbReference>
<evidence type="ECO:0000256" key="4">
    <source>
        <dbReference type="ARBA" id="ARBA00023004"/>
    </source>
</evidence>
<evidence type="ECO:0000256" key="3">
    <source>
        <dbReference type="ARBA" id="ARBA00023002"/>
    </source>
</evidence>
<keyword evidence="2" id="KW-0479">Metal-binding</keyword>
<keyword evidence="4" id="KW-0408">Iron</keyword>
<dbReference type="PANTHER" id="PTHR21266">
    <property type="entry name" value="IRON-SULFUR DOMAIN CONTAINING PROTEIN"/>
    <property type="match status" value="1"/>
</dbReference>
<evidence type="ECO:0000313" key="7">
    <source>
        <dbReference type="EMBL" id="OJF12086.1"/>
    </source>
</evidence>
<dbReference type="PANTHER" id="PTHR21266:SF60">
    <property type="entry name" value="3-KETOSTEROID-9-ALPHA-MONOOXYGENASE, OXYGENASE COMPONENT"/>
    <property type="match status" value="1"/>
</dbReference>
<accession>A0A1K0GIK9</accession>
<keyword evidence="8" id="KW-1185">Reference proteome</keyword>
<feature type="domain" description="Rieske" evidence="6">
    <location>
        <begin position="22"/>
        <end position="117"/>
    </location>
</feature>
<dbReference type="InterPro" id="IPR036922">
    <property type="entry name" value="Rieske_2Fe-2S_sf"/>
</dbReference>
<dbReference type="InterPro" id="IPR050584">
    <property type="entry name" value="Cholesterol_7-desaturase"/>
</dbReference>
<evidence type="ECO:0000313" key="8">
    <source>
        <dbReference type="Proteomes" id="UP000182486"/>
    </source>
</evidence>
<dbReference type="GO" id="GO:0051537">
    <property type="term" value="F:2 iron, 2 sulfur cluster binding"/>
    <property type="evidence" value="ECO:0007669"/>
    <property type="project" value="UniProtKB-KW"/>
</dbReference>
<dbReference type="GO" id="GO:0004497">
    <property type="term" value="F:monooxygenase activity"/>
    <property type="evidence" value="ECO:0007669"/>
    <property type="project" value="UniProtKB-ARBA"/>
</dbReference>
<comment type="caution">
    <text evidence="7">The sequence shown here is derived from an EMBL/GenBank/DDBJ whole genome shotgun (WGS) entry which is preliminary data.</text>
</comment>
<reference evidence="7 8" key="1">
    <citation type="submission" date="2016-09" db="EMBL/GenBank/DDBJ databases">
        <title>Couchioplanes caeruleus draft genome sequence.</title>
        <authorList>
            <person name="Sheehan J."/>
            <person name="Caffrey P."/>
        </authorList>
    </citation>
    <scope>NUCLEOTIDE SEQUENCE [LARGE SCALE GENOMIC DNA]</scope>
    <source>
        <strain evidence="7 8">DSM 43634</strain>
    </source>
</reference>
<dbReference type="AlphaFoldDB" id="A0A1K0GIK9"/>
<dbReference type="SUPFAM" id="SSF50022">
    <property type="entry name" value="ISP domain"/>
    <property type="match status" value="1"/>
</dbReference>
<evidence type="ECO:0000256" key="2">
    <source>
        <dbReference type="ARBA" id="ARBA00022723"/>
    </source>
</evidence>
<keyword evidence="1" id="KW-0001">2Fe-2S</keyword>
<evidence type="ECO:0000256" key="5">
    <source>
        <dbReference type="ARBA" id="ARBA00023014"/>
    </source>
</evidence>
<dbReference type="Proteomes" id="UP000182486">
    <property type="component" value="Unassembled WGS sequence"/>
</dbReference>
<organism evidence="7 8">
    <name type="scientific">Couchioplanes caeruleus subsp. caeruleus</name>
    <dbReference type="NCBI Taxonomy" id="56427"/>
    <lineage>
        <taxon>Bacteria</taxon>
        <taxon>Bacillati</taxon>
        <taxon>Actinomycetota</taxon>
        <taxon>Actinomycetes</taxon>
        <taxon>Micromonosporales</taxon>
        <taxon>Micromonosporaceae</taxon>
        <taxon>Couchioplanes</taxon>
    </lineage>
</organism>
<gene>
    <name evidence="7" type="ORF">BG844_22625</name>
</gene>
<dbReference type="GO" id="GO:0016705">
    <property type="term" value="F:oxidoreductase activity, acting on paired donors, with incorporation or reduction of molecular oxygen"/>
    <property type="evidence" value="ECO:0007669"/>
    <property type="project" value="UniProtKB-ARBA"/>
</dbReference>
<dbReference type="InterPro" id="IPR017941">
    <property type="entry name" value="Rieske_2Fe-2S"/>
</dbReference>
<proteinExistence type="predicted"/>
<dbReference type="Pfam" id="PF00355">
    <property type="entry name" value="Rieske"/>
    <property type="match status" value="1"/>
</dbReference>